<keyword evidence="5" id="KW-1185">Reference proteome</keyword>
<dbReference type="PANTHER" id="PTHR22916">
    <property type="entry name" value="GLYCOSYLTRANSFERASE"/>
    <property type="match status" value="1"/>
</dbReference>
<evidence type="ECO:0000259" key="3">
    <source>
        <dbReference type="Pfam" id="PF00535"/>
    </source>
</evidence>
<evidence type="ECO:0000256" key="1">
    <source>
        <dbReference type="ARBA" id="ARBA00022676"/>
    </source>
</evidence>
<accession>A0A229VZZ5</accession>
<feature type="domain" description="Glycosyltransferase 2-like" evidence="3">
    <location>
        <begin position="17"/>
        <end position="145"/>
    </location>
</feature>
<keyword evidence="1" id="KW-0328">Glycosyltransferase</keyword>
<dbReference type="InterPro" id="IPR029044">
    <property type="entry name" value="Nucleotide-diphossugar_trans"/>
</dbReference>
<name>A0A229VZZ5_9BIFI</name>
<evidence type="ECO:0000313" key="4">
    <source>
        <dbReference type="EMBL" id="OXN01194.1"/>
    </source>
</evidence>
<organism evidence="4 5">
    <name type="scientific">Bifidobacterium vansinderenii</name>
    <dbReference type="NCBI Taxonomy" id="1984871"/>
    <lineage>
        <taxon>Bacteria</taxon>
        <taxon>Bacillati</taxon>
        <taxon>Actinomycetota</taxon>
        <taxon>Actinomycetes</taxon>
        <taxon>Bifidobacteriales</taxon>
        <taxon>Bifidobacteriaceae</taxon>
        <taxon>Bifidobacterium</taxon>
    </lineage>
</organism>
<proteinExistence type="predicted"/>
<dbReference type="GO" id="GO:0016757">
    <property type="term" value="F:glycosyltransferase activity"/>
    <property type="evidence" value="ECO:0007669"/>
    <property type="project" value="UniProtKB-KW"/>
</dbReference>
<protein>
    <submittedName>
        <fullName evidence="4">Glycosyl transferase family 2</fullName>
    </submittedName>
</protein>
<dbReference type="EMBL" id="NEWD01000005">
    <property type="protein sequence ID" value="OXN01194.1"/>
    <property type="molecule type" value="Genomic_DNA"/>
</dbReference>
<evidence type="ECO:0000256" key="2">
    <source>
        <dbReference type="ARBA" id="ARBA00022679"/>
    </source>
</evidence>
<dbReference type="Pfam" id="PF00535">
    <property type="entry name" value="Glycos_transf_2"/>
    <property type="match status" value="1"/>
</dbReference>
<sequence>MRNENRPMVSDAQPLVSVVVPVYKVEKQLDRCVASLIDQSYRNLEIILVDDGSPDTCPQKCDEWAAKDSRISVIHQRNGGLSAARNTGIDAMTGEYVAFVDSDDYVEPDYIRLMLEAAQANNAEVAICSIHQEDDQTVASPDNHTITDHVTTLSGRACLARLGGDTVADYVTAWNKLYAARLWKTIRFPVGKLHEDEFTTYRILAECATVVLVPDSLYHYVQNAGSIMHTEYSIRNLDRIEAWAQRLRFYRKRGYTELYAVTFNLITWDMPHAVKSLDWNDPVIKRRLQEIFSQIKPFSPVVMAHMNGIKPMLAYLLICLCPFRFCQLRYGR</sequence>
<dbReference type="Proteomes" id="UP000215433">
    <property type="component" value="Unassembled WGS sequence"/>
</dbReference>
<dbReference type="AlphaFoldDB" id="A0A229VZZ5"/>
<dbReference type="Gene3D" id="3.90.550.10">
    <property type="entry name" value="Spore Coat Polysaccharide Biosynthesis Protein SpsA, Chain A"/>
    <property type="match status" value="1"/>
</dbReference>
<comment type="caution">
    <text evidence="4">The sequence shown here is derived from an EMBL/GenBank/DDBJ whole genome shotgun (WGS) entry which is preliminary data.</text>
</comment>
<evidence type="ECO:0000313" key="5">
    <source>
        <dbReference type="Proteomes" id="UP000215433"/>
    </source>
</evidence>
<dbReference type="InterPro" id="IPR001173">
    <property type="entry name" value="Glyco_trans_2-like"/>
</dbReference>
<reference evidence="4 5" key="1">
    <citation type="submission" date="2017-05" db="EMBL/GenBank/DDBJ databases">
        <title>Bifidobacterium vansinderenii sp. nov.</title>
        <authorList>
            <person name="Lugli G.A."/>
            <person name="Duranti S."/>
            <person name="Mangifesta M."/>
        </authorList>
    </citation>
    <scope>NUCLEOTIDE SEQUENCE [LARGE SCALE GENOMIC DNA]</scope>
    <source>
        <strain evidence="4 5">Tam10B</strain>
    </source>
</reference>
<dbReference type="CDD" id="cd00761">
    <property type="entry name" value="Glyco_tranf_GTA_type"/>
    <property type="match status" value="1"/>
</dbReference>
<dbReference type="SUPFAM" id="SSF53448">
    <property type="entry name" value="Nucleotide-diphospho-sugar transferases"/>
    <property type="match status" value="1"/>
</dbReference>
<keyword evidence="2 4" id="KW-0808">Transferase</keyword>
<gene>
    <name evidence="4" type="ORF">Tam10B_0592</name>
</gene>
<dbReference type="PANTHER" id="PTHR22916:SF51">
    <property type="entry name" value="GLYCOSYLTRANSFERASE EPSH-RELATED"/>
    <property type="match status" value="1"/>
</dbReference>